<sequence>MDDDDEFGTAVWSSAAQTESTRRSDALNPDSDFDSLNQSANFLPNYSSNYSSNYNLGGTFGIDNLSLGNTSSTPLYSQHDFTRQHEYNDNENNENNANLLEHDPLRRLNSEPSYQTTFSQYSVPDARAADAWGEDMFSSAQSYQKPVLAAGIATTTTITPTPAVFDPLANIGNTDDETDESQDNLHSQQLDEQEYLYEFQVSVSEPQKVGNEFNGHILYKVSTWLVERYPGAIVHPLPGKEFIGANINSDYFFQTIFLSTSFLPLFLGRFQEEFVEARRFGLDKFLKKVVTHSLLQQDADLRLFLESNSFSADKKESRAKTFLNISGLDSSAAMFAFTANAGRILDDQFLESRRYQIELSDEVQLKTLLKAITAMIKQRRDVGFALNDFGDALIGLSAVESGKEVGRNLAIVGEIQKKIRELYDKQANLDLINLASTIEENVRVIGSIRVAFAGRMKVFTFWQNADIALKKKKESIERMRGNTKVKWEEISAGLNNLPDLEAQVAATRENLQKVTDLMHKEIKRYDTERVEDFIGGIKKTLKSFYDIQMEIIRLWESYYELSGQEVPGKSDQQ</sequence>
<dbReference type="GO" id="GO:0005794">
    <property type="term" value="C:Golgi apparatus"/>
    <property type="evidence" value="ECO:0007669"/>
    <property type="project" value="UniProtKB-SubCell"/>
</dbReference>
<comment type="subcellular location">
    <subcellularLocation>
        <location evidence="2">Cytoplasm</location>
    </subcellularLocation>
    <subcellularLocation>
        <location evidence="3">Golgi apparatus</location>
    </subcellularLocation>
    <subcellularLocation>
        <location evidence="1">Membrane</location>
        <topology evidence="1">Peripheral membrane protein</topology>
        <orientation evidence="1">Cytoplasmic side</orientation>
    </subcellularLocation>
</comment>
<evidence type="ECO:0000256" key="8">
    <source>
        <dbReference type="ARBA" id="ARBA00022927"/>
    </source>
</evidence>
<evidence type="ECO:0000313" key="14">
    <source>
        <dbReference type="Proteomes" id="UP001211907"/>
    </source>
</evidence>
<evidence type="ECO:0000313" key="13">
    <source>
        <dbReference type="EMBL" id="KAJ3094201.1"/>
    </source>
</evidence>
<feature type="domain" description="PX" evidence="12">
    <location>
        <begin position="175"/>
        <end position="311"/>
    </location>
</feature>
<dbReference type="GO" id="GO:0005829">
    <property type="term" value="C:cytosol"/>
    <property type="evidence" value="ECO:0007669"/>
    <property type="project" value="GOC"/>
</dbReference>
<evidence type="ECO:0000256" key="5">
    <source>
        <dbReference type="ARBA" id="ARBA00022448"/>
    </source>
</evidence>
<evidence type="ECO:0000256" key="9">
    <source>
        <dbReference type="ARBA" id="ARBA00023034"/>
    </source>
</evidence>
<comment type="caution">
    <text evidence="13">The sequence shown here is derived from an EMBL/GenBank/DDBJ whole genome shotgun (WGS) entry which is preliminary data.</text>
</comment>
<keyword evidence="9" id="KW-0333">Golgi apparatus</keyword>
<dbReference type="InterPro" id="IPR036871">
    <property type="entry name" value="PX_dom_sf"/>
</dbReference>
<dbReference type="GO" id="GO:0030904">
    <property type="term" value="C:retromer complex"/>
    <property type="evidence" value="ECO:0007669"/>
    <property type="project" value="UniProtKB-ARBA"/>
</dbReference>
<keyword evidence="7" id="KW-0597">Phosphoprotein</keyword>
<keyword evidence="10" id="KW-0472">Membrane</keyword>
<comment type="similarity">
    <text evidence="4">Belongs to the sorting nexin family.</text>
</comment>
<feature type="region of interest" description="Disordered" evidence="11">
    <location>
        <begin position="1"/>
        <end position="30"/>
    </location>
</feature>
<evidence type="ECO:0000256" key="11">
    <source>
        <dbReference type="SAM" id="MobiDB-lite"/>
    </source>
</evidence>
<dbReference type="Gene3D" id="1.20.1270.60">
    <property type="entry name" value="Arfaptin homology (AH) domain/BAR domain"/>
    <property type="match status" value="1"/>
</dbReference>
<gene>
    <name evidence="13" type="primary">SNX2</name>
    <name evidence="13" type="ORF">HK100_006226</name>
</gene>
<dbReference type="PANTHER" id="PTHR10555:SF170">
    <property type="entry name" value="FI18122P1"/>
    <property type="match status" value="1"/>
</dbReference>
<accession>A0AAD5STE0</accession>
<dbReference type="PANTHER" id="PTHR10555">
    <property type="entry name" value="SORTING NEXIN"/>
    <property type="match status" value="1"/>
</dbReference>
<dbReference type="GO" id="GO:0005768">
    <property type="term" value="C:endosome"/>
    <property type="evidence" value="ECO:0007669"/>
    <property type="project" value="TreeGrafter"/>
</dbReference>
<organism evidence="13 14">
    <name type="scientific">Physocladia obscura</name>
    <dbReference type="NCBI Taxonomy" id="109957"/>
    <lineage>
        <taxon>Eukaryota</taxon>
        <taxon>Fungi</taxon>
        <taxon>Fungi incertae sedis</taxon>
        <taxon>Chytridiomycota</taxon>
        <taxon>Chytridiomycota incertae sedis</taxon>
        <taxon>Chytridiomycetes</taxon>
        <taxon>Chytridiales</taxon>
        <taxon>Chytriomycetaceae</taxon>
        <taxon>Physocladia</taxon>
    </lineage>
</organism>
<dbReference type="FunFam" id="1.20.1270.60:FF:000022">
    <property type="entry name" value="Sorting nexin 3 protein"/>
    <property type="match status" value="1"/>
</dbReference>
<protein>
    <submittedName>
        <fullName evidence="13">Sorting nexin-2</fullName>
    </submittedName>
</protein>
<dbReference type="GO" id="GO:0042147">
    <property type="term" value="P:retrograde transport, endosome to Golgi"/>
    <property type="evidence" value="ECO:0007669"/>
    <property type="project" value="UniProtKB-ARBA"/>
</dbReference>
<dbReference type="InterPro" id="IPR015404">
    <property type="entry name" value="Vps5_C"/>
</dbReference>
<dbReference type="EMBL" id="JADGJH010002898">
    <property type="protein sequence ID" value="KAJ3094201.1"/>
    <property type="molecule type" value="Genomic_DNA"/>
</dbReference>
<evidence type="ECO:0000256" key="1">
    <source>
        <dbReference type="ARBA" id="ARBA00004287"/>
    </source>
</evidence>
<evidence type="ECO:0000256" key="6">
    <source>
        <dbReference type="ARBA" id="ARBA00022490"/>
    </source>
</evidence>
<evidence type="ECO:0000256" key="10">
    <source>
        <dbReference type="ARBA" id="ARBA00023136"/>
    </source>
</evidence>
<evidence type="ECO:0000256" key="4">
    <source>
        <dbReference type="ARBA" id="ARBA00010883"/>
    </source>
</evidence>
<keyword evidence="14" id="KW-1185">Reference proteome</keyword>
<dbReference type="PROSITE" id="PS50195">
    <property type="entry name" value="PX"/>
    <property type="match status" value="1"/>
</dbReference>
<keyword evidence="5" id="KW-0813">Transport</keyword>
<evidence type="ECO:0000256" key="3">
    <source>
        <dbReference type="ARBA" id="ARBA00004555"/>
    </source>
</evidence>
<evidence type="ECO:0000256" key="2">
    <source>
        <dbReference type="ARBA" id="ARBA00004496"/>
    </source>
</evidence>
<dbReference type="Pfam" id="PF09325">
    <property type="entry name" value="Vps5"/>
    <property type="match status" value="1"/>
</dbReference>
<keyword evidence="6" id="KW-0963">Cytoplasm</keyword>
<dbReference type="GO" id="GO:0035091">
    <property type="term" value="F:phosphatidylinositol binding"/>
    <property type="evidence" value="ECO:0007669"/>
    <property type="project" value="InterPro"/>
</dbReference>
<dbReference type="Pfam" id="PF00787">
    <property type="entry name" value="PX"/>
    <property type="match status" value="1"/>
</dbReference>
<evidence type="ECO:0000259" key="12">
    <source>
        <dbReference type="PROSITE" id="PS50195"/>
    </source>
</evidence>
<dbReference type="SMART" id="SM00312">
    <property type="entry name" value="PX"/>
    <property type="match status" value="1"/>
</dbReference>
<evidence type="ECO:0000256" key="7">
    <source>
        <dbReference type="ARBA" id="ARBA00022553"/>
    </source>
</evidence>
<dbReference type="InterPro" id="IPR001683">
    <property type="entry name" value="PX_dom"/>
</dbReference>
<dbReference type="GO" id="GO:0015031">
    <property type="term" value="P:protein transport"/>
    <property type="evidence" value="ECO:0007669"/>
    <property type="project" value="UniProtKB-KW"/>
</dbReference>
<proteinExistence type="inferred from homology"/>
<dbReference type="InterPro" id="IPR027267">
    <property type="entry name" value="AH/BAR_dom_sf"/>
</dbReference>
<dbReference type="Gene3D" id="3.30.1520.10">
    <property type="entry name" value="Phox-like domain"/>
    <property type="match status" value="1"/>
</dbReference>
<dbReference type="Proteomes" id="UP001211907">
    <property type="component" value="Unassembled WGS sequence"/>
</dbReference>
<dbReference type="SUPFAM" id="SSF64268">
    <property type="entry name" value="PX domain"/>
    <property type="match status" value="1"/>
</dbReference>
<reference evidence="13" key="1">
    <citation type="submission" date="2020-05" db="EMBL/GenBank/DDBJ databases">
        <title>Phylogenomic resolution of chytrid fungi.</title>
        <authorList>
            <person name="Stajich J.E."/>
            <person name="Amses K."/>
            <person name="Simmons R."/>
            <person name="Seto K."/>
            <person name="Myers J."/>
            <person name="Bonds A."/>
            <person name="Quandt C.A."/>
            <person name="Barry K."/>
            <person name="Liu P."/>
            <person name="Grigoriev I."/>
            <person name="Longcore J.E."/>
            <person name="James T.Y."/>
        </authorList>
    </citation>
    <scope>NUCLEOTIDE SEQUENCE</scope>
    <source>
        <strain evidence="13">JEL0513</strain>
    </source>
</reference>
<keyword evidence="8" id="KW-0653">Protein transport</keyword>
<name>A0AAD5STE0_9FUNG</name>
<dbReference type="AlphaFoldDB" id="A0AAD5STE0"/>